<dbReference type="VEuPathDB" id="VectorBase:GMOY002069"/>
<sequence>MGVRTSTARRLKVHSIRRVDNSIKGSQGIVTLDEWASSAIGRGTVKFMWQWNYATTAVVPSVSRRLGASMYRNEYLRGGTVPEFTQRGYAVEVRNGSANLDMFVQSSKGVDDPVVERIVSRLDAWREAGWGYKLWPGDGHKRGGGAMLGLPNTAILMEEAGWTGFSCDTNPSPWGRGISQRVRRFAQNEYATLVLGLSSALSGSEFGNHAEEGFPRPASSGDGGGTSGAVDRSGGTDPQKSAMPVGLISEEKLESSKEKAVVKDQPPSIVESIFANLFKHCSNLQI</sequence>
<evidence type="ECO:0000313" key="3">
    <source>
        <dbReference type="Proteomes" id="UP000092444"/>
    </source>
</evidence>
<dbReference type="AlphaFoldDB" id="A0A1B0FEK3"/>
<dbReference type="Proteomes" id="UP000092444">
    <property type="component" value="Unassembled WGS sequence"/>
</dbReference>
<proteinExistence type="predicted"/>
<name>A0A1B0FEK3_GLOMM</name>
<accession>A0A1B0FEK3</accession>
<evidence type="ECO:0000256" key="1">
    <source>
        <dbReference type="SAM" id="MobiDB-lite"/>
    </source>
</evidence>
<dbReference type="EMBL" id="CCAG010020148">
    <property type="status" value="NOT_ANNOTATED_CDS"/>
    <property type="molecule type" value="Genomic_DNA"/>
</dbReference>
<reference evidence="2" key="1">
    <citation type="submission" date="2020-05" db="UniProtKB">
        <authorList>
            <consortium name="EnsemblMetazoa"/>
        </authorList>
    </citation>
    <scope>IDENTIFICATION</scope>
    <source>
        <strain evidence="2">Yale</strain>
    </source>
</reference>
<dbReference type="EnsemblMetazoa" id="GMOY002069-RA">
    <property type="protein sequence ID" value="GMOY002069-PA"/>
    <property type="gene ID" value="GMOY002069"/>
</dbReference>
<organism evidence="2 3">
    <name type="scientific">Glossina morsitans morsitans</name>
    <name type="common">Savannah tsetse fly</name>
    <dbReference type="NCBI Taxonomy" id="37546"/>
    <lineage>
        <taxon>Eukaryota</taxon>
        <taxon>Metazoa</taxon>
        <taxon>Ecdysozoa</taxon>
        <taxon>Arthropoda</taxon>
        <taxon>Hexapoda</taxon>
        <taxon>Insecta</taxon>
        <taxon>Pterygota</taxon>
        <taxon>Neoptera</taxon>
        <taxon>Endopterygota</taxon>
        <taxon>Diptera</taxon>
        <taxon>Brachycera</taxon>
        <taxon>Muscomorpha</taxon>
        <taxon>Hippoboscoidea</taxon>
        <taxon>Glossinidae</taxon>
        <taxon>Glossina</taxon>
    </lineage>
</organism>
<evidence type="ECO:0000313" key="2">
    <source>
        <dbReference type="EnsemblMetazoa" id="GMOY002069-PA"/>
    </source>
</evidence>
<feature type="region of interest" description="Disordered" evidence="1">
    <location>
        <begin position="208"/>
        <end position="244"/>
    </location>
</feature>
<keyword evidence="3" id="KW-1185">Reference proteome</keyword>
<protein>
    <submittedName>
        <fullName evidence="2">Uncharacterized protein</fullName>
    </submittedName>
</protein>